<feature type="signal peptide" evidence="5">
    <location>
        <begin position="1"/>
        <end position="19"/>
    </location>
</feature>
<name>A0A225UZA3_9STRA</name>
<feature type="chain" id="PRO_5044957436" description="RxLR effector protein" evidence="5">
    <location>
        <begin position="20"/>
        <end position="138"/>
    </location>
</feature>
<protein>
    <recommendedName>
        <fullName evidence="5">RxLR effector protein</fullName>
    </recommendedName>
</protein>
<evidence type="ECO:0000256" key="2">
    <source>
        <dbReference type="ARBA" id="ARBA00010400"/>
    </source>
</evidence>
<dbReference type="OrthoDB" id="142697at2759"/>
<comment type="similarity">
    <text evidence="2 5">Belongs to the RxLR effector family.</text>
</comment>
<evidence type="ECO:0000256" key="3">
    <source>
        <dbReference type="ARBA" id="ARBA00022525"/>
    </source>
</evidence>
<dbReference type="Proteomes" id="UP000198211">
    <property type="component" value="Unassembled WGS sequence"/>
</dbReference>
<keyword evidence="3 5" id="KW-0964">Secreted</keyword>
<evidence type="ECO:0000256" key="4">
    <source>
        <dbReference type="ARBA" id="ARBA00022729"/>
    </source>
</evidence>
<reference evidence="7" key="1">
    <citation type="submission" date="2017-03" db="EMBL/GenBank/DDBJ databases">
        <title>Phytopthora megakarya and P. palmivora, two closely related causual agents of cacao black pod achieved similar genome size and gene model numbers by different mechanisms.</title>
        <authorList>
            <person name="Ali S."/>
            <person name="Shao J."/>
            <person name="Larry D.J."/>
            <person name="Kronmiller B."/>
            <person name="Shen D."/>
            <person name="Strem M.D."/>
            <person name="Melnick R.L."/>
            <person name="Guiltinan M.J."/>
            <person name="Tyler B.M."/>
            <person name="Meinhardt L.W."/>
            <person name="Bailey B.A."/>
        </authorList>
    </citation>
    <scope>NUCLEOTIDE SEQUENCE [LARGE SCALE GENOMIC DNA]</scope>
    <source>
        <strain evidence="7">zdho120</strain>
    </source>
</reference>
<comment type="caution">
    <text evidence="6">The sequence shown here is derived from an EMBL/GenBank/DDBJ whole genome shotgun (WGS) entry which is preliminary data.</text>
</comment>
<keyword evidence="7" id="KW-1185">Reference proteome</keyword>
<gene>
    <name evidence="6" type="ORF">PHMEG_00030773</name>
</gene>
<dbReference type="InterPro" id="IPR031825">
    <property type="entry name" value="RXLR"/>
</dbReference>
<dbReference type="AlphaFoldDB" id="A0A225UZA3"/>
<evidence type="ECO:0000256" key="1">
    <source>
        <dbReference type="ARBA" id="ARBA00004613"/>
    </source>
</evidence>
<evidence type="ECO:0000313" key="7">
    <source>
        <dbReference type="Proteomes" id="UP000198211"/>
    </source>
</evidence>
<evidence type="ECO:0000313" key="6">
    <source>
        <dbReference type="EMBL" id="OWY98460.1"/>
    </source>
</evidence>
<keyword evidence="4 5" id="KW-0732">Signal</keyword>
<dbReference type="Pfam" id="PF16810">
    <property type="entry name" value="RXLR"/>
    <property type="match status" value="1"/>
</dbReference>
<comment type="function">
    <text evidence="5">Effector that suppresses plant defense responses during pathogen infection.</text>
</comment>
<evidence type="ECO:0000256" key="5">
    <source>
        <dbReference type="RuleBase" id="RU367124"/>
    </source>
</evidence>
<organism evidence="6 7">
    <name type="scientific">Phytophthora megakarya</name>
    <dbReference type="NCBI Taxonomy" id="4795"/>
    <lineage>
        <taxon>Eukaryota</taxon>
        <taxon>Sar</taxon>
        <taxon>Stramenopiles</taxon>
        <taxon>Oomycota</taxon>
        <taxon>Peronosporomycetes</taxon>
        <taxon>Peronosporales</taxon>
        <taxon>Peronosporaceae</taxon>
        <taxon>Phytophthora</taxon>
    </lineage>
</organism>
<accession>A0A225UZA3</accession>
<proteinExistence type="inferred from homology"/>
<comment type="subcellular location">
    <subcellularLocation>
        <location evidence="1 5">Secreted</location>
    </subcellularLocation>
</comment>
<dbReference type="EMBL" id="NBNE01009383">
    <property type="protein sequence ID" value="OWY98460.1"/>
    <property type="molecule type" value="Genomic_DNA"/>
</dbReference>
<sequence length="138" mass="15713">MIYIVLLTMSVLLVSCATAYLEQTTGMAAIPRQVRSPDAGEKAETTLRFLRTGGTGDDVANEVANTEERAPQSVTTSILKWNHNMALKLKHDPTKILKEMQQFRLPLNEDNLLLWMRYVQKYRKKMKLPVSMSTTRTL</sequence>
<comment type="domain">
    <text evidence="5">The RxLR-dEER motif acts to carry the protein into the host cell cytoplasm through binding to cell surface phosphatidylinositol-3-phosphate.</text>
</comment>